<keyword evidence="2" id="KW-1185">Reference proteome</keyword>
<comment type="caution">
    <text evidence="1">The sequence shown here is derived from an EMBL/GenBank/DDBJ whole genome shotgun (WGS) entry which is preliminary data.</text>
</comment>
<dbReference type="RefSeq" id="WP_267890920.1">
    <property type="nucleotide sequence ID" value="NZ_JBAWKS010000001.1"/>
</dbReference>
<dbReference type="Proteomes" id="UP001382455">
    <property type="component" value="Unassembled WGS sequence"/>
</dbReference>
<reference evidence="1 2" key="1">
    <citation type="submission" date="2023-12" db="EMBL/GenBank/DDBJ databases">
        <title>Friends and Foes: Symbiotic and Algicidal bacterial influence on Karenia brevis blooms.</title>
        <authorList>
            <person name="Fei C."/>
            <person name="Mohamed A.R."/>
            <person name="Booker A."/>
            <person name="Arshad M."/>
            <person name="Klass S."/>
            <person name="Ahn S."/>
            <person name="Gilbert P.M."/>
            <person name="Heil C.A."/>
            <person name="Martinez J.M."/>
            <person name="Amin S.A."/>
        </authorList>
    </citation>
    <scope>NUCLEOTIDE SEQUENCE [LARGE SCALE GENOMIC DNA]</scope>
    <source>
        <strain evidence="1 2">CE15</strain>
    </source>
</reference>
<sequence>MHRAMAKGIKLSSVALLVAFLGVSAWFTQADEAVNQNTVVTNAE</sequence>
<accession>A0ABU8EPL8</accession>
<protein>
    <submittedName>
        <fullName evidence="1">Uncharacterized protein</fullName>
    </submittedName>
</protein>
<dbReference type="EMBL" id="JBAWKS010000001">
    <property type="protein sequence ID" value="MEI4548914.1"/>
    <property type="molecule type" value="Genomic_DNA"/>
</dbReference>
<proteinExistence type="predicted"/>
<evidence type="ECO:0000313" key="2">
    <source>
        <dbReference type="Proteomes" id="UP001382455"/>
    </source>
</evidence>
<evidence type="ECO:0000313" key="1">
    <source>
        <dbReference type="EMBL" id="MEI4548914.1"/>
    </source>
</evidence>
<name>A0ABU8EPL8_9GAMM</name>
<gene>
    <name evidence="1" type="ORF">WAE96_04200</name>
</gene>
<organism evidence="1 2">
    <name type="scientific">Pseudoalteromonas spongiae</name>
    <dbReference type="NCBI Taxonomy" id="298657"/>
    <lineage>
        <taxon>Bacteria</taxon>
        <taxon>Pseudomonadati</taxon>
        <taxon>Pseudomonadota</taxon>
        <taxon>Gammaproteobacteria</taxon>
        <taxon>Alteromonadales</taxon>
        <taxon>Pseudoalteromonadaceae</taxon>
        <taxon>Pseudoalteromonas</taxon>
    </lineage>
</organism>